<reference evidence="4" key="1">
    <citation type="submission" date="2016-06" db="UniProtKB">
        <authorList>
            <consortium name="WormBaseParasite"/>
        </authorList>
    </citation>
    <scope>IDENTIFICATION</scope>
</reference>
<dbReference type="Proteomes" id="UP000271098">
    <property type="component" value="Unassembled WGS sequence"/>
</dbReference>
<proteinExistence type="predicted"/>
<dbReference type="EMBL" id="UYRT01008440">
    <property type="protein sequence ID" value="VDK45054.1"/>
    <property type="molecule type" value="Genomic_DNA"/>
</dbReference>
<name>A0A183D6X1_9BILA</name>
<accession>A0A183D6X1</accession>
<evidence type="ECO:0000313" key="2">
    <source>
        <dbReference type="EMBL" id="VDK45054.1"/>
    </source>
</evidence>
<evidence type="ECO:0000256" key="1">
    <source>
        <dbReference type="SAM" id="Phobius"/>
    </source>
</evidence>
<reference evidence="2 3" key="2">
    <citation type="submission" date="2018-11" db="EMBL/GenBank/DDBJ databases">
        <authorList>
            <consortium name="Pathogen Informatics"/>
        </authorList>
    </citation>
    <scope>NUCLEOTIDE SEQUENCE [LARGE SCALE GENOMIC DNA]</scope>
</reference>
<dbReference type="WBParaSite" id="GPUH_0000446901-mRNA-1">
    <property type="protein sequence ID" value="GPUH_0000446901-mRNA-1"/>
    <property type="gene ID" value="GPUH_0000446901"/>
</dbReference>
<feature type="transmembrane region" description="Helical" evidence="1">
    <location>
        <begin position="35"/>
        <end position="56"/>
    </location>
</feature>
<protein>
    <submittedName>
        <fullName evidence="4">G_PROTEIN_RECEP_F1_2 domain-containing protein</fullName>
    </submittedName>
</protein>
<keyword evidence="3" id="KW-1185">Reference proteome</keyword>
<gene>
    <name evidence="2" type="ORF">GPUH_LOCUS4462</name>
</gene>
<keyword evidence="1" id="KW-0472">Membrane</keyword>
<evidence type="ECO:0000313" key="4">
    <source>
        <dbReference type="WBParaSite" id="GPUH_0000446901-mRNA-1"/>
    </source>
</evidence>
<dbReference type="OrthoDB" id="5857186at2759"/>
<keyword evidence="1" id="KW-1133">Transmembrane helix</keyword>
<keyword evidence="1" id="KW-0812">Transmembrane</keyword>
<organism evidence="4">
    <name type="scientific">Gongylonema pulchrum</name>
    <dbReference type="NCBI Taxonomy" id="637853"/>
    <lineage>
        <taxon>Eukaryota</taxon>
        <taxon>Metazoa</taxon>
        <taxon>Ecdysozoa</taxon>
        <taxon>Nematoda</taxon>
        <taxon>Chromadorea</taxon>
        <taxon>Rhabditida</taxon>
        <taxon>Spirurina</taxon>
        <taxon>Spiruromorpha</taxon>
        <taxon>Spiruroidea</taxon>
        <taxon>Gongylonematidae</taxon>
        <taxon>Gongylonema</taxon>
    </lineage>
</organism>
<sequence length="134" mass="14772">MNISCVITLIFYVTPMCTRLLIVDVTDTTLVDVLIVYSGISCTFNPLAILAALFIMQEDVKAAVHSSLPNCLHWLIQHQPPSFVSGTLQGDKLTTANHEIQKKHIMAAFFSRLPQWTKKTAVQSLSKSATSAQP</sequence>
<dbReference type="AlphaFoldDB" id="A0A183D6X1"/>
<evidence type="ECO:0000313" key="3">
    <source>
        <dbReference type="Proteomes" id="UP000271098"/>
    </source>
</evidence>